<reference evidence="6 7" key="1">
    <citation type="journal article" date="2018" name="Nat. Ecol. Evol.">
        <title>Shark genomes provide insights into elasmobranch evolution and the origin of vertebrates.</title>
        <authorList>
            <person name="Hara Y"/>
            <person name="Yamaguchi K"/>
            <person name="Onimaru K"/>
            <person name="Kadota M"/>
            <person name="Koyanagi M"/>
            <person name="Keeley SD"/>
            <person name="Tatsumi K"/>
            <person name="Tanaka K"/>
            <person name="Motone F"/>
            <person name="Kageyama Y"/>
            <person name="Nozu R"/>
            <person name="Adachi N"/>
            <person name="Nishimura O"/>
            <person name="Nakagawa R"/>
            <person name="Tanegashima C"/>
            <person name="Kiyatake I"/>
            <person name="Matsumoto R"/>
            <person name="Murakumo K"/>
            <person name="Nishida K"/>
            <person name="Terakita A"/>
            <person name="Kuratani S"/>
            <person name="Sato K"/>
            <person name="Hyodo S Kuraku.S."/>
        </authorList>
    </citation>
    <scope>NUCLEOTIDE SEQUENCE [LARGE SCALE GENOMIC DNA]</scope>
</reference>
<evidence type="ECO:0000313" key="7">
    <source>
        <dbReference type="Proteomes" id="UP000287033"/>
    </source>
</evidence>
<dbReference type="GO" id="GO:0005829">
    <property type="term" value="C:cytosol"/>
    <property type="evidence" value="ECO:0007669"/>
    <property type="project" value="TreeGrafter"/>
</dbReference>
<proteinExistence type="inferred from homology"/>
<protein>
    <submittedName>
        <fullName evidence="6">Uncharacterized protein</fullName>
    </submittedName>
</protein>
<dbReference type="OMA" id="YMDIIGV"/>
<dbReference type="InterPro" id="IPR053719">
    <property type="entry name" value="Lipogen_MT_Stabilize_sf"/>
</dbReference>
<evidence type="ECO:0000256" key="2">
    <source>
        <dbReference type="ARBA" id="ARBA00004496"/>
    </source>
</evidence>
<organism evidence="6 7">
    <name type="scientific">Chiloscyllium punctatum</name>
    <name type="common">Brownbanded bambooshark</name>
    <name type="synonym">Hemiscyllium punctatum</name>
    <dbReference type="NCBI Taxonomy" id="137246"/>
    <lineage>
        <taxon>Eukaryota</taxon>
        <taxon>Metazoa</taxon>
        <taxon>Chordata</taxon>
        <taxon>Craniata</taxon>
        <taxon>Vertebrata</taxon>
        <taxon>Chondrichthyes</taxon>
        <taxon>Elasmobranchii</taxon>
        <taxon>Galeomorphii</taxon>
        <taxon>Galeoidea</taxon>
        <taxon>Orectolobiformes</taxon>
        <taxon>Hemiscylliidae</taxon>
        <taxon>Chiloscyllium</taxon>
    </lineage>
</organism>
<dbReference type="InterPro" id="IPR009786">
    <property type="entry name" value="Spot_14"/>
</dbReference>
<dbReference type="PANTHER" id="PTHR14315">
    <property type="entry name" value="SPOT14 FAMILY MEMBER"/>
    <property type="match status" value="1"/>
</dbReference>
<evidence type="ECO:0000313" key="6">
    <source>
        <dbReference type="EMBL" id="GCC38523.1"/>
    </source>
</evidence>
<evidence type="ECO:0000256" key="5">
    <source>
        <dbReference type="ARBA" id="ARBA00023242"/>
    </source>
</evidence>
<sequence>MQSFIAQQKTSFLVATMSKYSSAVRNMEQTIMLPSLLQDIALEDQNEGKDASVSSQNLYECYIQLKSIKNIVESGRLPLEDLKQKINDAYNLEDEDEANLEALFYVHVKGLCTVLNSLTKKANMLTSRYEDVIGLSL</sequence>
<comment type="subcellular location">
    <subcellularLocation>
        <location evidence="2">Cytoplasm</location>
    </subcellularLocation>
    <subcellularLocation>
        <location evidence="1">Nucleus</location>
    </subcellularLocation>
</comment>
<comment type="caution">
    <text evidence="6">The sequence shown here is derived from an EMBL/GenBank/DDBJ whole genome shotgun (WGS) entry which is preliminary data.</text>
</comment>
<dbReference type="STRING" id="137246.A0A401T773"/>
<evidence type="ECO:0000256" key="4">
    <source>
        <dbReference type="ARBA" id="ARBA00022490"/>
    </source>
</evidence>
<gene>
    <name evidence="6" type="ORF">chiPu_0017037</name>
</gene>
<dbReference type="EMBL" id="BEZZ01001201">
    <property type="protein sequence ID" value="GCC38523.1"/>
    <property type="molecule type" value="Genomic_DNA"/>
</dbReference>
<keyword evidence="4" id="KW-0963">Cytoplasm</keyword>
<keyword evidence="5" id="KW-0539">Nucleus</keyword>
<dbReference type="GO" id="GO:0005634">
    <property type="term" value="C:nucleus"/>
    <property type="evidence" value="ECO:0007669"/>
    <property type="project" value="UniProtKB-SubCell"/>
</dbReference>
<comment type="similarity">
    <text evidence="3">Belongs to the SPOT14 family.</text>
</comment>
<dbReference type="OrthoDB" id="9450804at2759"/>
<keyword evidence="7" id="KW-1185">Reference proteome</keyword>
<dbReference type="Pfam" id="PF07084">
    <property type="entry name" value="Spot_14"/>
    <property type="match status" value="1"/>
</dbReference>
<accession>A0A401T773</accession>
<evidence type="ECO:0000256" key="3">
    <source>
        <dbReference type="ARBA" id="ARBA00009488"/>
    </source>
</evidence>
<dbReference type="AlphaFoldDB" id="A0A401T773"/>
<dbReference type="PANTHER" id="PTHR14315:SF20">
    <property type="entry name" value="SIMILAR TO VERTEBRATE MID1 INTERACTING-LIKE PROTEIN"/>
    <property type="match status" value="1"/>
</dbReference>
<name>A0A401T773_CHIPU</name>
<dbReference type="Proteomes" id="UP000287033">
    <property type="component" value="Unassembled WGS sequence"/>
</dbReference>
<dbReference type="Gene3D" id="6.10.140.1610">
    <property type="match status" value="1"/>
</dbReference>
<evidence type="ECO:0000256" key="1">
    <source>
        <dbReference type="ARBA" id="ARBA00004123"/>
    </source>
</evidence>
<dbReference type="GO" id="GO:0046890">
    <property type="term" value="P:regulation of lipid biosynthetic process"/>
    <property type="evidence" value="ECO:0007669"/>
    <property type="project" value="TreeGrafter"/>
</dbReference>